<name>A0AAV0BL57_PHAPC</name>
<protein>
    <recommendedName>
        <fullName evidence="4">Secreted protein</fullName>
    </recommendedName>
</protein>
<accession>A0AAV0BL57</accession>
<gene>
    <name evidence="2" type="ORF">PPACK8108_LOCUS20931</name>
</gene>
<proteinExistence type="predicted"/>
<evidence type="ECO:0000313" key="2">
    <source>
        <dbReference type="EMBL" id="CAH7686300.1"/>
    </source>
</evidence>
<feature type="chain" id="PRO_5044009824" description="Secreted protein" evidence="1">
    <location>
        <begin position="24"/>
        <end position="74"/>
    </location>
</feature>
<keyword evidence="3" id="KW-1185">Reference proteome</keyword>
<evidence type="ECO:0000256" key="1">
    <source>
        <dbReference type="SAM" id="SignalP"/>
    </source>
</evidence>
<dbReference type="EMBL" id="CALTRL010005781">
    <property type="protein sequence ID" value="CAH7686300.1"/>
    <property type="molecule type" value="Genomic_DNA"/>
</dbReference>
<evidence type="ECO:0000313" key="3">
    <source>
        <dbReference type="Proteomes" id="UP001153365"/>
    </source>
</evidence>
<organism evidence="2 3">
    <name type="scientific">Phakopsora pachyrhizi</name>
    <name type="common">Asian soybean rust disease fungus</name>
    <dbReference type="NCBI Taxonomy" id="170000"/>
    <lineage>
        <taxon>Eukaryota</taxon>
        <taxon>Fungi</taxon>
        <taxon>Dikarya</taxon>
        <taxon>Basidiomycota</taxon>
        <taxon>Pucciniomycotina</taxon>
        <taxon>Pucciniomycetes</taxon>
        <taxon>Pucciniales</taxon>
        <taxon>Phakopsoraceae</taxon>
        <taxon>Phakopsora</taxon>
    </lineage>
</organism>
<comment type="caution">
    <text evidence="2">The sequence shown here is derived from an EMBL/GenBank/DDBJ whole genome shotgun (WGS) entry which is preliminary data.</text>
</comment>
<keyword evidence="1" id="KW-0732">Signal</keyword>
<dbReference type="Proteomes" id="UP001153365">
    <property type="component" value="Unassembled WGS sequence"/>
</dbReference>
<dbReference type="AlphaFoldDB" id="A0AAV0BL57"/>
<reference evidence="2" key="1">
    <citation type="submission" date="2022-06" db="EMBL/GenBank/DDBJ databases">
        <authorList>
            <consortium name="SYNGENTA / RWTH Aachen University"/>
        </authorList>
    </citation>
    <scope>NUCLEOTIDE SEQUENCE</scope>
</reference>
<feature type="signal peptide" evidence="1">
    <location>
        <begin position="1"/>
        <end position="23"/>
    </location>
</feature>
<evidence type="ECO:0008006" key="4">
    <source>
        <dbReference type="Google" id="ProtNLM"/>
    </source>
</evidence>
<sequence length="74" mass="8078">MLSRLSFGWAWAWLGLLTWSGNKKKNPPMGLRQGRLAGRIDWLGLDSSGQVGRQAGQGSLPGRIDQQGKSLLIC</sequence>